<feature type="signal peptide" evidence="2">
    <location>
        <begin position="1"/>
        <end position="21"/>
    </location>
</feature>
<organism evidence="4 5">
    <name type="scientific">Ditylenchus destructor</name>
    <dbReference type="NCBI Taxonomy" id="166010"/>
    <lineage>
        <taxon>Eukaryota</taxon>
        <taxon>Metazoa</taxon>
        <taxon>Ecdysozoa</taxon>
        <taxon>Nematoda</taxon>
        <taxon>Chromadorea</taxon>
        <taxon>Rhabditida</taxon>
        <taxon>Tylenchina</taxon>
        <taxon>Tylenchomorpha</taxon>
        <taxon>Sphaerularioidea</taxon>
        <taxon>Anguinidae</taxon>
        <taxon>Anguininae</taxon>
        <taxon>Ditylenchus</taxon>
    </lineage>
</organism>
<keyword evidence="5" id="KW-1185">Reference proteome</keyword>
<dbReference type="InterPro" id="IPR008139">
    <property type="entry name" value="SaposinB_dom"/>
</dbReference>
<keyword evidence="1" id="KW-1015">Disulfide bond</keyword>
<evidence type="ECO:0000313" key="5">
    <source>
        <dbReference type="Proteomes" id="UP001201812"/>
    </source>
</evidence>
<sequence length="115" mass="12299">MSKFILIVSLVAFSIVGFCSAKSIGFNAIEAHDPCQFCKDIVANMDESLPGELPPGSASEIANFYKSICALGSVLPPSLEAFCKALAGKEQAFGEAYVKHHDQKEGDPCKEVQIC</sequence>
<dbReference type="AlphaFoldDB" id="A0AAD4R124"/>
<comment type="caution">
    <text evidence="4">The sequence shown here is derived from an EMBL/GenBank/DDBJ whole genome shotgun (WGS) entry which is preliminary data.</text>
</comment>
<evidence type="ECO:0000259" key="3">
    <source>
        <dbReference type="PROSITE" id="PS50015"/>
    </source>
</evidence>
<dbReference type="Gene3D" id="1.10.225.10">
    <property type="entry name" value="Saposin-like"/>
    <property type="match status" value="1"/>
</dbReference>
<evidence type="ECO:0000313" key="4">
    <source>
        <dbReference type="EMBL" id="KAI1702662.1"/>
    </source>
</evidence>
<proteinExistence type="predicted"/>
<evidence type="ECO:0000256" key="1">
    <source>
        <dbReference type="ARBA" id="ARBA00023157"/>
    </source>
</evidence>
<feature type="domain" description="Saposin B-type" evidence="3">
    <location>
        <begin position="31"/>
        <end position="115"/>
    </location>
</feature>
<dbReference type="PROSITE" id="PS50015">
    <property type="entry name" value="SAP_B"/>
    <property type="match status" value="1"/>
</dbReference>
<feature type="chain" id="PRO_5042079949" description="Saposin B-type domain-containing protein" evidence="2">
    <location>
        <begin position="22"/>
        <end position="115"/>
    </location>
</feature>
<protein>
    <recommendedName>
        <fullName evidence="3">Saposin B-type domain-containing protein</fullName>
    </recommendedName>
</protein>
<dbReference type="EMBL" id="JAKKPZ010000095">
    <property type="protein sequence ID" value="KAI1702662.1"/>
    <property type="molecule type" value="Genomic_DNA"/>
</dbReference>
<accession>A0AAD4R124</accession>
<evidence type="ECO:0000256" key="2">
    <source>
        <dbReference type="SAM" id="SignalP"/>
    </source>
</evidence>
<name>A0AAD4R124_9BILA</name>
<dbReference type="Proteomes" id="UP001201812">
    <property type="component" value="Unassembled WGS sequence"/>
</dbReference>
<reference evidence="4" key="1">
    <citation type="submission" date="2022-01" db="EMBL/GenBank/DDBJ databases">
        <title>Genome Sequence Resource for Two Populations of Ditylenchus destructor, the Migratory Endoparasitic Phytonematode.</title>
        <authorList>
            <person name="Zhang H."/>
            <person name="Lin R."/>
            <person name="Xie B."/>
        </authorList>
    </citation>
    <scope>NUCLEOTIDE SEQUENCE</scope>
    <source>
        <strain evidence="4">BazhouSP</strain>
    </source>
</reference>
<keyword evidence="2" id="KW-0732">Signal</keyword>
<gene>
    <name evidence="4" type="ORF">DdX_15341</name>
</gene>